<dbReference type="Pfam" id="PF13657">
    <property type="entry name" value="Couple_hipA"/>
    <property type="match status" value="1"/>
</dbReference>
<evidence type="ECO:0000256" key="1">
    <source>
        <dbReference type="ARBA" id="ARBA00010164"/>
    </source>
</evidence>
<dbReference type="RefSeq" id="WP_264017948.1">
    <property type="nucleotide sequence ID" value="NZ_CP096973.1"/>
</dbReference>
<keyword evidence="2" id="KW-0808">Transferase</keyword>
<sequence length="451" mass="49786">MPFKPIQKLNVARTLSSGEQVAVGVLAQNRQGVFFQYVDSYVKQFGNLSPFTLQTNTQVQAAPKQPHQGVHGVFGDCLPDGWGMLLQDRIFRQKGILPNQLTAMDRLAFVGDKGMGALSFLPASEFSTELQSDIDLATLGLEAQTLFDVSMSDHIDSNHDDFDGYAQQVLAALVAGGSSGGARPKAQIYMPSGEIKRCRTFAQRGDEAWLIKFTSKHLALGHEEGLCEAVYLQMAEQAKCQPPIWQLIEAPRISGAPAWLALKRFDYMAERSALRDEPHAGRLHMHSACGLLDADFRTPSLDYIDLIKASRQLCKSPAAGQLQFRRAIFNLLSSNQDDHSKNWAFLQSDDGQWQPAPFYDVTYSPHPFNEHATAFGGYGKAPPIKVMQKLAASAGYGSWNEARQVVEEVSQAISQFAHLAQQQGISKTTVSSITKTLDQRKQENAALFLQH</sequence>
<dbReference type="InterPro" id="IPR012893">
    <property type="entry name" value="HipA-like_C"/>
</dbReference>
<dbReference type="InterPro" id="IPR052028">
    <property type="entry name" value="HipA_Ser/Thr_kinase"/>
</dbReference>
<dbReference type="PANTHER" id="PTHR37419">
    <property type="entry name" value="SERINE/THREONINE-PROTEIN KINASE TOXIN HIPA"/>
    <property type="match status" value="1"/>
</dbReference>
<reference evidence="6" key="1">
    <citation type="submission" date="2022-05" db="EMBL/GenBank/DDBJ databases">
        <title>Complete sequence of a novel PHA-producing Halomonas strain.</title>
        <authorList>
            <person name="Zheng Z."/>
        </authorList>
    </citation>
    <scope>NUCLEOTIDE SEQUENCE</scope>
    <source>
        <strain evidence="6">ZZQ-149</strain>
    </source>
</reference>
<feature type="domain" description="HipA-like C-terminal" evidence="4">
    <location>
        <begin position="178"/>
        <end position="414"/>
    </location>
</feature>
<dbReference type="AlphaFoldDB" id="A0AA46YQS3"/>
<evidence type="ECO:0000259" key="5">
    <source>
        <dbReference type="Pfam" id="PF13657"/>
    </source>
</evidence>
<protein>
    <submittedName>
        <fullName evidence="6">Type II toxin-antitoxin system HipA family toxin</fullName>
    </submittedName>
</protein>
<evidence type="ECO:0000256" key="2">
    <source>
        <dbReference type="ARBA" id="ARBA00022679"/>
    </source>
</evidence>
<keyword evidence="3" id="KW-0418">Kinase</keyword>
<name>A0AA46YQS3_9GAMM</name>
<proteinExistence type="inferred from homology"/>
<accession>A0AA46YQS3</accession>
<dbReference type="GO" id="GO:0004674">
    <property type="term" value="F:protein serine/threonine kinase activity"/>
    <property type="evidence" value="ECO:0007669"/>
    <property type="project" value="TreeGrafter"/>
</dbReference>
<dbReference type="GO" id="GO:0005829">
    <property type="term" value="C:cytosol"/>
    <property type="evidence" value="ECO:0007669"/>
    <property type="project" value="TreeGrafter"/>
</dbReference>
<keyword evidence="7" id="KW-1185">Reference proteome</keyword>
<dbReference type="Proteomes" id="UP001164935">
    <property type="component" value="Chromosome"/>
</dbReference>
<dbReference type="Gene3D" id="1.10.1070.20">
    <property type="match status" value="1"/>
</dbReference>
<dbReference type="Pfam" id="PF07804">
    <property type="entry name" value="HipA_C"/>
    <property type="match status" value="1"/>
</dbReference>
<dbReference type="KEGG" id="hqn:M0220_13665"/>
<evidence type="ECO:0000259" key="4">
    <source>
        <dbReference type="Pfam" id="PF07804"/>
    </source>
</evidence>
<evidence type="ECO:0000313" key="6">
    <source>
        <dbReference type="EMBL" id="UYO73912.1"/>
    </source>
</evidence>
<gene>
    <name evidence="6" type="ORF">M0220_13665</name>
</gene>
<organism evidence="6 7">
    <name type="scientific">Halomonas qinghailakensis</name>
    <dbReference type="NCBI Taxonomy" id="2937790"/>
    <lineage>
        <taxon>Bacteria</taxon>
        <taxon>Pseudomonadati</taxon>
        <taxon>Pseudomonadota</taxon>
        <taxon>Gammaproteobacteria</taxon>
        <taxon>Oceanospirillales</taxon>
        <taxon>Halomonadaceae</taxon>
        <taxon>Halomonas</taxon>
    </lineage>
</organism>
<dbReference type="EMBL" id="CP096973">
    <property type="protein sequence ID" value="UYO73912.1"/>
    <property type="molecule type" value="Genomic_DNA"/>
</dbReference>
<dbReference type="PANTHER" id="PTHR37419:SF8">
    <property type="entry name" value="TOXIN YJJJ"/>
    <property type="match status" value="1"/>
</dbReference>
<dbReference type="InterPro" id="IPR017508">
    <property type="entry name" value="HipA_N1"/>
</dbReference>
<comment type="similarity">
    <text evidence="1">Belongs to the HipA Ser/Thr kinase family.</text>
</comment>
<evidence type="ECO:0000256" key="3">
    <source>
        <dbReference type="ARBA" id="ARBA00022777"/>
    </source>
</evidence>
<evidence type="ECO:0000313" key="7">
    <source>
        <dbReference type="Proteomes" id="UP001164935"/>
    </source>
</evidence>
<feature type="domain" description="HipA N-terminal subdomain 1" evidence="5">
    <location>
        <begin position="20"/>
        <end position="120"/>
    </location>
</feature>